<protein>
    <submittedName>
        <fullName evidence="2">Single-strand DNA-binding protein (RFA1, RPA1, rpa)</fullName>
    </submittedName>
</protein>
<dbReference type="InterPro" id="IPR051231">
    <property type="entry name" value="SOSS-B"/>
</dbReference>
<keyword evidence="1 2" id="KW-0238">DNA-binding</keyword>
<organism evidence="2">
    <name type="scientific">uncultured marine thaumarchaeote KM3_74_G04</name>
    <dbReference type="NCBI Taxonomy" id="1456274"/>
    <lineage>
        <taxon>Archaea</taxon>
        <taxon>Nitrososphaerota</taxon>
        <taxon>environmental samples</taxon>
    </lineage>
</organism>
<accession>A0A075HQM9</accession>
<proteinExistence type="predicted"/>
<dbReference type="SUPFAM" id="SSF50249">
    <property type="entry name" value="Nucleic acid-binding proteins"/>
    <property type="match status" value="1"/>
</dbReference>
<dbReference type="PANTHER" id="PTHR13356:SF0">
    <property type="entry name" value="SOSS COMPLEX SUBUNIT B HOMOLOG"/>
    <property type="match status" value="1"/>
</dbReference>
<dbReference type="InterPro" id="IPR012340">
    <property type="entry name" value="NA-bd_OB-fold"/>
</dbReference>
<sequence length="96" mass="10561">MTTIDEAKNMRSGINVEGTVERKSEVRNVNTKAGSTVDVADAMLVDNGMEIKITLWAEDANNIQNGDKIKIENGYTNEFKGEVQLGKGKFGKLEKI</sequence>
<reference evidence="2" key="1">
    <citation type="journal article" date="2014" name="Genome Biol. Evol.">
        <title>Pangenome evidence for extensive interdomain horizontal transfer affecting lineage core and shell genes in uncultured planktonic thaumarchaeota and euryarchaeota.</title>
        <authorList>
            <person name="Deschamps P."/>
            <person name="Zivanovic Y."/>
            <person name="Moreira D."/>
            <person name="Rodriguez-Valera F."/>
            <person name="Lopez-Garcia P."/>
        </authorList>
    </citation>
    <scope>NUCLEOTIDE SEQUENCE</scope>
</reference>
<evidence type="ECO:0000313" key="2">
    <source>
        <dbReference type="EMBL" id="AIF16707.1"/>
    </source>
</evidence>
<dbReference type="AlphaFoldDB" id="A0A075HQM9"/>
<dbReference type="GO" id="GO:0010212">
    <property type="term" value="P:response to ionizing radiation"/>
    <property type="evidence" value="ECO:0007669"/>
    <property type="project" value="TreeGrafter"/>
</dbReference>
<gene>
    <name evidence="2" type="primary">RFA1</name>
    <name evidence="2" type="synonym">rpa</name>
    <name evidence="2" type="synonym">RPA1</name>
</gene>
<dbReference type="PANTHER" id="PTHR13356">
    <property type="entry name" value="OB FOLD NUCLEIC ACID BINDING PROTEIN-RELATED"/>
    <property type="match status" value="1"/>
</dbReference>
<dbReference type="GO" id="GO:0003677">
    <property type="term" value="F:DNA binding"/>
    <property type="evidence" value="ECO:0007669"/>
    <property type="project" value="UniProtKB-KW"/>
</dbReference>
<dbReference type="EMBL" id="KF901062">
    <property type="protein sequence ID" value="AIF16707.1"/>
    <property type="molecule type" value="Genomic_DNA"/>
</dbReference>
<dbReference type="GO" id="GO:0000724">
    <property type="term" value="P:double-strand break repair via homologous recombination"/>
    <property type="evidence" value="ECO:0007669"/>
    <property type="project" value="TreeGrafter"/>
</dbReference>
<dbReference type="Gene3D" id="2.40.50.140">
    <property type="entry name" value="Nucleic acid-binding proteins"/>
    <property type="match status" value="1"/>
</dbReference>
<name>A0A075HQM9_9ARCH</name>
<evidence type="ECO:0000256" key="1">
    <source>
        <dbReference type="ARBA" id="ARBA00023125"/>
    </source>
</evidence>